<dbReference type="InParanoid" id="J5JCM2"/>
<feature type="compositionally biased region" description="Polar residues" evidence="1">
    <location>
        <begin position="73"/>
        <end position="83"/>
    </location>
</feature>
<protein>
    <submittedName>
        <fullName evidence="2">Uncharacterized protein</fullName>
    </submittedName>
</protein>
<reference evidence="2 3" key="1">
    <citation type="journal article" date="2012" name="Sci. Rep.">
        <title>Genomic perspectives on the evolution of fungal entomopathogenicity in Beauveria bassiana.</title>
        <authorList>
            <person name="Xiao G."/>
            <person name="Ying S.H."/>
            <person name="Zheng P."/>
            <person name="Wang Z.L."/>
            <person name="Zhang S."/>
            <person name="Xie X.Q."/>
            <person name="Shang Y."/>
            <person name="St Leger R.J."/>
            <person name="Zhao G.P."/>
            <person name="Wang C."/>
            <person name="Feng M.G."/>
        </authorList>
    </citation>
    <scope>NUCLEOTIDE SEQUENCE [LARGE SCALE GENOMIC DNA]</scope>
    <source>
        <strain evidence="2 3">ARSEF 2860</strain>
    </source>
</reference>
<evidence type="ECO:0000256" key="1">
    <source>
        <dbReference type="SAM" id="MobiDB-lite"/>
    </source>
</evidence>
<proteinExistence type="predicted"/>
<organism evidence="2 3">
    <name type="scientific">Beauveria bassiana (strain ARSEF 2860)</name>
    <name type="common">White muscardine disease fungus</name>
    <name type="synonym">Tritirachium shiotae</name>
    <dbReference type="NCBI Taxonomy" id="655819"/>
    <lineage>
        <taxon>Eukaryota</taxon>
        <taxon>Fungi</taxon>
        <taxon>Dikarya</taxon>
        <taxon>Ascomycota</taxon>
        <taxon>Pezizomycotina</taxon>
        <taxon>Sordariomycetes</taxon>
        <taxon>Hypocreomycetidae</taxon>
        <taxon>Hypocreales</taxon>
        <taxon>Cordycipitaceae</taxon>
        <taxon>Beauveria</taxon>
    </lineage>
</organism>
<dbReference type="HOGENOM" id="CLU_953121_0_0_1"/>
<gene>
    <name evidence="2" type="ORF">BBA_09459</name>
</gene>
<feature type="region of interest" description="Disordered" evidence="1">
    <location>
        <begin position="1"/>
        <end position="36"/>
    </location>
</feature>
<dbReference type="OrthoDB" id="4150019at2759"/>
<dbReference type="GeneID" id="19892471"/>
<dbReference type="STRING" id="655819.J5JCM2"/>
<name>J5JCM2_BEAB2</name>
<dbReference type="RefSeq" id="XP_008602778.1">
    <property type="nucleotide sequence ID" value="XM_008604556.1"/>
</dbReference>
<dbReference type="AlphaFoldDB" id="J5JCM2"/>
<sequence length="292" mass="30721">MTAKHGESAPILQRTYFTPAVPTSTQEPAAAAGEKKRNKLGYHRTVIACNCIFCPVDQPPTVDSQGKPAGPRTGSSTAHSHFSSPALAFRHSVDMASESMYGMGPKQDPNGHAASAIAQSSVGYLSVIGEGVSMPIAPEQDFSVSTGTSLAWGTVEPSPVTLPGSKDKGYEWCPYGSGSDSTEQISPFASGSTTPATWVTTMPRTPQFTDWNWNNGILSTAQAISASFSGEVMSHPQHQFVPVSSKSPYNGAVPNMGNTFTLPMNQASVAGHLPSQACDPSGGWQPQQQSML</sequence>
<keyword evidence="3" id="KW-1185">Reference proteome</keyword>
<evidence type="ECO:0000313" key="2">
    <source>
        <dbReference type="EMBL" id="EJP61616.1"/>
    </source>
</evidence>
<dbReference type="EMBL" id="JH725203">
    <property type="protein sequence ID" value="EJP61616.1"/>
    <property type="molecule type" value="Genomic_DNA"/>
</dbReference>
<accession>J5JCM2</accession>
<feature type="region of interest" description="Disordered" evidence="1">
    <location>
        <begin position="61"/>
        <end position="83"/>
    </location>
</feature>
<dbReference type="Proteomes" id="UP000002762">
    <property type="component" value="Unassembled WGS sequence"/>
</dbReference>
<evidence type="ECO:0000313" key="3">
    <source>
        <dbReference type="Proteomes" id="UP000002762"/>
    </source>
</evidence>
<feature type="region of interest" description="Disordered" evidence="1">
    <location>
        <begin position="271"/>
        <end position="292"/>
    </location>
</feature>